<reference evidence="2 3" key="1">
    <citation type="submission" date="2019-11" db="EMBL/GenBank/DDBJ databases">
        <authorList>
            <person name="Li J."/>
        </authorList>
    </citation>
    <scope>NUCLEOTIDE SEQUENCE [LARGE SCALE GENOMIC DNA]</scope>
    <source>
        <strain evidence="2 3">J4</strain>
    </source>
</reference>
<feature type="transmembrane region" description="Helical" evidence="1">
    <location>
        <begin position="156"/>
        <end position="175"/>
    </location>
</feature>
<feature type="transmembrane region" description="Helical" evidence="1">
    <location>
        <begin position="331"/>
        <end position="354"/>
    </location>
</feature>
<protein>
    <recommendedName>
        <fullName evidence="4">AbrB family transcriptional regulator</fullName>
    </recommendedName>
</protein>
<keyword evidence="1" id="KW-1133">Transmembrane helix</keyword>
<dbReference type="InterPro" id="IPR007820">
    <property type="entry name" value="AbrB_fam"/>
</dbReference>
<dbReference type="PIRSF" id="PIRSF038991">
    <property type="entry name" value="Protein_AbrB"/>
    <property type="match status" value="1"/>
</dbReference>
<dbReference type="PANTHER" id="PTHR38457:SF1">
    <property type="entry name" value="REGULATOR ABRB-RELATED"/>
    <property type="match status" value="1"/>
</dbReference>
<dbReference type="Proteomes" id="UP000480185">
    <property type="component" value="Unassembled WGS sequence"/>
</dbReference>
<gene>
    <name evidence="2" type="ORF">GH754_00805</name>
</gene>
<evidence type="ECO:0000256" key="1">
    <source>
        <dbReference type="SAM" id="Phobius"/>
    </source>
</evidence>
<dbReference type="GO" id="GO:0016020">
    <property type="term" value="C:membrane"/>
    <property type="evidence" value="ECO:0007669"/>
    <property type="project" value="InterPro"/>
</dbReference>
<evidence type="ECO:0008006" key="4">
    <source>
        <dbReference type="Google" id="ProtNLM"/>
    </source>
</evidence>
<sequence>MFSRISLSKEKIHKIIYTLIVGLIGGYLFSILSLPLSWILGPMVFTIITNITFKEVYLPTNFKLTGFFLLGISMGLYFEPETGGVIYKQFVFVVLMSILILLFGVINGAIHKKLSKLNWQTTIFGNIPGGTAQMIEVGGDLGGDREAIAIQQFTRLVLVVMVIPTLITFFFEPSIASTLPSSTSTNFNIYGIVILLFLGVFGWIVARFLKIPLPTLTGPLIMISTFSLLGVPFASFPPIFLNIAQVFIGISIGTYFNRSTIRDNRKYFIYALIGGVTLLAMCFLAAMILIFWANLDYPTAILSIAPGGIAEMSLTAAVVGANVPIVISFQIFRMFLFITLVPKLIGVIMIRVEFKKEKISQQM</sequence>
<evidence type="ECO:0000313" key="3">
    <source>
        <dbReference type="Proteomes" id="UP000480185"/>
    </source>
</evidence>
<dbReference type="GO" id="GO:0010468">
    <property type="term" value="P:regulation of gene expression"/>
    <property type="evidence" value="ECO:0007669"/>
    <property type="project" value="InterPro"/>
</dbReference>
<dbReference type="RefSeq" id="WP_194841243.1">
    <property type="nucleotide sequence ID" value="NZ_WJNH01000001.1"/>
</dbReference>
<feature type="transmembrane region" description="Helical" evidence="1">
    <location>
        <begin position="239"/>
        <end position="256"/>
    </location>
</feature>
<evidence type="ECO:0000313" key="2">
    <source>
        <dbReference type="EMBL" id="MRG84860.1"/>
    </source>
</evidence>
<name>A0A6G1X1T6_9BACI</name>
<feature type="transmembrane region" description="Helical" evidence="1">
    <location>
        <begin position="60"/>
        <end position="78"/>
    </location>
</feature>
<dbReference type="NCBIfam" id="TIGR03082">
    <property type="entry name" value="Gneg_AbrB_dup"/>
    <property type="match status" value="2"/>
</dbReference>
<keyword evidence="1" id="KW-0472">Membrane</keyword>
<feature type="transmembrane region" description="Helical" evidence="1">
    <location>
        <begin position="12"/>
        <end position="30"/>
    </location>
</feature>
<organism evidence="2 3">
    <name type="scientific">Salinibacillus xinjiangensis</name>
    <dbReference type="NCBI Taxonomy" id="1229268"/>
    <lineage>
        <taxon>Bacteria</taxon>
        <taxon>Bacillati</taxon>
        <taxon>Bacillota</taxon>
        <taxon>Bacilli</taxon>
        <taxon>Bacillales</taxon>
        <taxon>Bacillaceae</taxon>
        <taxon>Salinibacillus</taxon>
    </lineage>
</organism>
<dbReference type="EMBL" id="WJNH01000001">
    <property type="protein sequence ID" value="MRG84860.1"/>
    <property type="molecule type" value="Genomic_DNA"/>
</dbReference>
<feature type="transmembrane region" description="Helical" evidence="1">
    <location>
        <begin position="187"/>
        <end position="206"/>
    </location>
</feature>
<dbReference type="AlphaFoldDB" id="A0A6G1X1T6"/>
<feature type="transmembrane region" description="Helical" evidence="1">
    <location>
        <begin position="268"/>
        <end position="293"/>
    </location>
</feature>
<dbReference type="PANTHER" id="PTHR38457">
    <property type="entry name" value="REGULATOR ABRB-RELATED"/>
    <property type="match status" value="1"/>
</dbReference>
<keyword evidence="3" id="KW-1185">Reference proteome</keyword>
<dbReference type="InterPro" id="IPR017516">
    <property type="entry name" value="AbrB_dup"/>
</dbReference>
<dbReference type="Pfam" id="PF05145">
    <property type="entry name" value="AbrB"/>
    <property type="match status" value="1"/>
</dbReference>
<proteinExistence type="predicted"/>
<keyword evidence="1" id="KW-0812">Transmembrane</keyword>
<comment type="caution">
    <text evidence="2">The sequence shown here is derived from an EMBL/GenBank/DDBJ whole genome shotgun (WGS) entry which is preliminary data.</text>
</comment>
<accession>A0A6G1X1T6</accession>
<feature type="transmembrane region" description="Helical" evidence="1">
    <location>
        <begin position="90"/>
        <end position="110"/>
    </location>
</feature>